<feature type="transmembrane region" description="Helical" evidence="1">
    <location>
        <begin position="122"/>
        <end position="146"/>
    </location>
</feature>
<evidence type="ECO:0000313" key="3">
    <source>
        <dbReference type="Proteomes" id="UP000240615"/>
    </source>
</evidence>
<accession>A0ABC8CZF3</accession>
<gene>
    <name evidence="2" type="ORF">C7M56_18105</name>
</gene>
<sequence length="230" mass="27246">MTFEDYIKIFGVISTIVTVIVTFFNKEQKKYEELSQNYFKEVLVPYFNEYRKNNNLNSIKFIKRKCNNKEYYIPHYILYLIDNDNKQLLHKVLIVDYWKIYPNNLNNILKAINSLSEIFKFLIIYIYIISSFIFIYAILQSISFIWSEIFWISKGGSAIITIGNISIPSILEGIILLIIGLLALGYSRFAYSFTLNHIVDEYTININKINKILKRKEKIFIKSNVKYYIG</sequence>
<dbReference type="Proteomes" id="UP000240615">
    <property type="component" value="Chromosome"/>
</dbReference>
<feature type="transmembrane region" description="Helical" evidence="1">
    <location>
        <begin position="6"/>
        <end position="24"/>
    </location>
</feature>
<dbReference type="EMBL" id="CP027777">
    <property type="protein sequence ID" value="AVQ40488.1"/>
    <property type="molecule type" value="Genomic_DNA"/>
</dbReference>
<reference evidence="2 3" key="1">
    <citation type="submission" date="2018-01" db="EMBL/GenBank/DDBJ databases">
        <title>Genetic Diversity of Clostridium botulinum in seafood.</title>
        <authorList>
            <person name="Athira V."/>
            <person name="Arun Jyothi P.V."/>
            <person name="Lalitha K.V."/>
            <person name="Joseph T.C."/>
        </authorList>
    </citation>
    <scope>NUCLEOTIDE SEQUENCE [LARGE SCALE GENOMIC DNA]</scope>
    <source>
        <strain evidence="2 3">Mfbjulcb8</strain>
    </source>
</reference>
<evidence type="ECO:0000256" key="1">
    <source>
        <dbReference type="SAM" id="Phobius"/>
    </source>
</evidence>
<evidence type="ECO:0000313" key="2">
    <source>
        <dbReference type="EMBL" id="AVQ40488.1"/>
    </source>
</evidence>
<protein>
    <submittedName>
        <fullName evidence="2">Uncharacterized protein</fullName>
    </submittedName>
</protein>
<organism evidence="2 3">
    <name type="scientific">Clostridium botulinum</name>
    <dbReference type="NCBI Taxonomy" id="1491"/>
    <lineage>
        <taxon>Bacteria</taxon>
        <taxon>Bacillati</taxon>
        <taxon>Bacillota</taxon>
        <taxon>Clostridia</taxon>
        <taxon>Eubacteriales</taxon>
        <taxon>Clostridiaceae</taxon>
        <taxon>Clostridium</taxon>
    </lineage>
</organism>
<dbReference type="RefSeq" id="WP_159036049.1">
    <property type="nucleotide sequence ID" value="NZ_CP027777.1"/>
</dbReference>
<keyword evidence="1" id="KW-1133">Transmembrane helix</keyword>
<keyword evidence="1" id="KW-0472">Membrane</keyword>
<dbReference type="AlphaFoldDB" id="A0ABC8CZF3"/>
<keyword evidence="1" id="KW-0812">Transmembrane</keyword>
<feature type="transmembrane region" description="Helical" evidence="1">
    <location>
        <begin position="158"/>
        <end position="184"/>
    </location>
</feature>
<proteinExistence type="predicted"/>
<name>A0ABC8CZF3_CLOBO</name>